<dbReference type="GO" id="GO:0006309">
    <property type="term" value="P:apoptotic DNA fragmentation"/>
    <property type="evidence" value="ECO:0007669"/>
    <property type="project" value="TreeGrafter"/>
</dbReference>
<keyword evidence="3" id="KW-0732">Signal</keyword>
<keyword evidence="2" id="KW-0378">Hydrolase</keyword>
<dbReference type="CDD" id="cd09121">
    <property type="entry name" value="PLDc_DNaseII_2"/>
    <property type="match status" value="1"/>
</dbReference>
<name>A0A0J9XM30_BRUMA</name>
<feature type="chain" id="PRO_5006001103" evidence="3">
    <location>
        <begin position="21"/>
        <end position="387"/>
    </location>
</feature>
<dbReference type="AlphaFoldDB" id="A0A0J9XM30"/>
<evidence type="ECO:0000313" key="4">
    <source>
        <dbReference type="EMBL" id="CDP91568.1"/>
    </source>
</evidence>
<evidence type="ECO:0000256" key="3">
    <source>
        <dbReference type="SAM" id="SignalP"/>
    </source>
</evidence>
<organism evidence="4">
    <name type="scientific">Brugia malayi</name>
    <name type="common">Filarial nematode worm</name>
    <dbReference type="NCBI Taxonomy" id="6279"/>
    <lineage>
        <taxon>Eukaryota</taxon>
        <taxon>Metazoa</taxon>
        <taxon>Ecdysozoa</taxon>
        <taxon>Nematoda</taxon>
        <taxon>Chromadorea</taxon>
        <taxon>Rhabditida</taxon>
        <taxon>Spirurina</taxon>
        <taxon>Spiruromorpha</taxon>
        <taxon>Filarioidea</taxon>
        <taxon>Onchocercidae</taxon>
        <taxon>Brugia</taxon>
    </lineage>
</organism>
<protein>
    <submittedName>
        <fullName evidence="4">BMA-CRN-7</fullName>
    </submittedName>
</protein>
<dbReference type="PANTHER" id="PTHR10858:SF30">
    <property type="entry name" value="CELL-DEATH-RELATED NUCLEASE 7"/>
    <property type="match status" value="1"/>
</dbReference>
<dbReference type="EMBL" id="LN856451">
    <property type="protein sequence ID" value="CDP91568.1"/>
    <property type="molecule type" value="Genomic_DNA"/>
</dbReference>
<proteinExistence type="inferred from homology"/>
<reference evidence="4" key="1">
    <citation type="journal article" date="2007" name="Science">
        <title>Draft genome of the filarial nematode parasite Brugia malayi.</title>
        <authorList>
            <person name="Ghedin E."/>
            <person name="Wang S."/>
            <person name="Spiro D."/>
            <person name="Caler E."/>
            <person name="Zhao Q."/>
            <person name="Crabtree J."/>
            <person name="Allen J.E."/>
            <person name="Delcher A.L."/>
            <person name="Guiliano D.B."/>
            <person name="Miranda-Saavedra D."/>
            <person name="Angiuoli S.V."/>
            <person name="Creasy T."/>
            <person name="Amedeo P."/>
            <person name="Haas B."/>
            <person name="El-Sayed N.M."/>
            <person name="Wortman J.R."/>
            <person name="Feldblyum T."/>
            <person name="Tallon L."/>
            <person name="Schatz M."/>
            <person name="Shumway M."/>
            <person name="Koo H."/>
            <person name="Salzberg S.L."/>
            <person name="Schobel S."/>
            <person name="Pertea M."/>
            <person name="Pop M."/>
            <person name="White O."/>
            <person name="Barton G.J."/>
            <person name="Carlow C.K."/>
            <person name="Crawford M.J."/>
            <person name="Daub J."/>
            <person name="Dimmic M.W."/>
            <person name="Estes C.F."/>
            <person name="Foster J.M."/>
            <person name="Ganatra M."/>
            <person name="Gregory W.F."/>
            <person name="Johnson N.M."/>
            <person name="Jin J."/>
            <person name="Komuniecki R."/>
            <person name="Korf I."/>
            <person name="Kumar S."/>
            <person name="Laney S."/>
            <person name="Li B.W."/>
            <person name="Li W."/>
            <person name="Lindblom T.H."/>
            <person name="Lustigman S."/>
            <person name="Ma D."/>
            <person name="Maina C.V."/>
            <person name="Martin D.M."/>
            <person name="McCarter J.P."/>
            <person name="McReynolds L."/>
            <person name="Mitreva M."/>
            <person name="Nutman T.B."/>
            <person name="Parkinson J."/>
            <person name="Peregrin-Alvarez J.M."/>
            <person name="Poole C."/>
            <person name="Ren Q."/>
            <person name="Saunders L."/>
            <person name="Sluder A.E."/>
            <person name="Smith K."/>
            <person name="Stanke M."/>
            <person name="Unnasch T.R."/>
            <person name="Ware J."/>
            <person name="Wei A.D."/>
            <person name="Weil G."/>
            <person name="Williams D.J."/>
            <person name="Zhang Y."/>
            <person name="Williams S.A."/>
            <person name="Fraser-Liggett C."/>
            <person name="Slatko B."/>
            <person name="Blaxter M.L."/>
            <person name="Scott A.L."/>
        </authorList>
    </citation>
    <scope>NUCLEOTIDE SEQUENCE</scope>
    <source>
        <strain evidence="4">FR3</strain>
    </source>
</reference>
<evidence type="ECO:0000256" key="2">
    <source>
        <dbReference type="ARBA" id="ARBA00022801"/>
    </source>
</evidence>
<dbReference type="Pfam" id="PF03265">
    <property type="entry name" value="DNase_II"/>
    <property type="match status" value="1"/>
</dbReference>
<dbReference type="GO" id="GO:0004531">
    <property type="term" value="F:deoxyribonuclease II activity"/>
    <property type="evidence" value="ECO:0007669"/>
    <property type="project" value="InterPro"/>
</dbReference>
<accession>A0A0J9XM30</accession>
<dbReference type="CDD" id="cd09120">
    <property type="entry name" value="PLDc_DNaseII_1"/>
    <property type="match status" value="1"/>
</dbReference>
<dbReference type="OMA" id="ANIDVWN"/>
<reference evidence="4" key="2">
    <citation type="submission" date="2012-12" db="EMBL/GenBank/DDBJ databases">
        <authorList>
            <person name="Gao Y.W."/>
            <person name="Fan S.T."/>
            <person name="Sun H.T."/>
            <person name="Wang Z."/>
            <person name="Gao X.L."/>
            <person name="Li Y.G."/>
            <person name="Wang T.C."/>
            <person name="Zhang K."/>
            <person name="Xu W.W."/>
            <person name="Yu Z.J."/>
            <person name="Xia X.Z."/>
        </authorList>
    </citation>
    <scope>NUCLEOTIDE SEQUENCE</scope>
    <source>
        <strain evidence="4">FR3</strain>
    </source>
</reference>
<comment type="similarity">
    <text evidence="1">Belongs to the DNase II family.</text>
</comment>
<dbReference type="InterPro" id="IPR004947">
    <property type="entry name" value="DNase_II"/>
</dbReference>
<sequence>MIFKMIRLLMIVAMNDIIMAQFSCKNRNGKSVDWFVFVPLKELSFALSSKESFQVSLGRLEIISKNCLSTEPLEKFNFITVIIQQYELILLYQYYNYHLQELFYLFYNDQAPVNEKKSHLNRAHAKGVAVFGNTSGFWLVHSVPKFPSLKRYSYAENGQTYGQSFLCVTLKTTSIKNLANAMRYIYPEVYGITVPRNFLNRFPLLEDLKELKKKRISNMSSLLQNFKSNGNVDFFAFSKTGKYNKDLYLDLIAKEMNVSLFAETWMNGAAKDLNSECTTKYKVINVKELNVAGDKFASNRDHSKWAIAENKTKPLVCIGDINRQESQKKRGGGAVCLLNKNIWNLYNKSITDVEIESIPITLFILHFASFYLSICEWKTNGTVKKLT</sequence>
<evidence type="ECO:0000256" key="1">
    <source>
        <dbReference type="ARBA" id="ARBA00007527"/>
    </source>
</evidence>
<gene>
    <name evidence="4" type="primary">Bma-crn-7</name>
    <name evidence="4" type="ORF">BM_Bm3246</name>
</gene>
<dbReference type="PANTHER" id="PTHR10858">
    <property type="entry name" value="DEOXYRIBONUCLEASE II"/>
    <property type="match status" value="1"/>
</dbReference>
<feature type="signal peptide" evidence="3">
    <location>
        <begin position="1"/>
        <end position="20"/>
    </location>
</feature>